<sequence>MVKFTARRSMPEPVAPARPTPRETKILSDVDDCYDLRVYSFVIEFFHCRPGGHPTTTPAKAVKAALAESLVYYYPIAGRLREVPGNKLVVDCTGEGAVFVEASADVGLEEFGHPPPRPPYPCVEELLCDAGDTTVMVGKPLFFIQVTELIGGGFILGFQACHSIVDGFGMIQFIKSIGDLARGEVQPAVLPVWERHILMARTPPRITDIDPAYTQVLTGSEYDANRIVNDVMLSTTVESMVHKYLIFSPREITHLRGYIVPSLLTKPATAFELLTAVMWRCRTIALGYEVDTKVRLIFTINARGRWKRDFPIPRGYYGTPLYTP</sequence>
<dbReference type="Pfam" id="PF02458">
    <property type="entry name" value="Transferase"/>
    <property type="match status" value="1"/>
</dbReference>
<accession>A0A3B6RDR2</accession>
<dbReference type="Gramene" id="TraesCS7A02G124500.1">
    <property type="protein sequence ID" value="TraesCS7A02G124500.1"/>
    <property type="gene ID" value="TraesCS7A02G124500"/>
</dbReference>
<dbReference type="InterPro" id="IPR023213">
    <property type="entry name" value="CAT-like_dom_sf"/>
</dbReference>
<reference evidence="3" key="1">
    <citation type="submission" date="2018-08" db="EMBL/GenBank/DDBJ databases">
        <authorList>
            <person name="Rossello M."/>
        </authorList>
    </citation>
    <scope>NUCLEOTIDE SEQUENCE [LARGE SCALE GENOMIC DNA]</scope>
    <source>
        <strain evidence="3">cv. Chinese Spring</strain>
    </source>
</reference>
<reference evidence="3" key="2">
    <citation type="submission" date="2018-10" db="UniProtKB">
        <authorList>
            <consortium name="EnsemblPlants"/>
        </authorList>
    </citation>
    <scope>IDENTIFICATION</scope>
</reference>
<proteinExistence type="inferred from homology"/>
<evidence type="ECO:0000256" key="2">
    <source>
        <dbReference type="SAM" id="MobiDB-lite"/>
    </source>
</evidence>
<dbReference type="Gramene" id="TraesCAD_scaffold_136517_01G000100.1">
    <property type="protein sequence ID" value="TraesCAD_scaffold_136517_01G000100.1"/>
    <property type="gene ID" value="TraesCAD_scaffold_136517_01G000100"/>
</dbReference>
<dbReference type="Gramene" id="TraesCS7A03G0294400.1">
    <property type="protein sequence ID" value="TraesCS7A03G0294400.1.CDS"/>
    <property type="gene ID" value="TraesCS7A03G0294400"/>
</dbReference>
<dbReference type="EnsemblPlants" id="TraesCS7A02G124500.1">
    <property type="protein sequence ID" value="TraesCS7A02G124500.1"/>
    <property type="gene ID" value="TraesCS7A02G124500"/>
</dbReference>
<keyword evidence="4" id="KW-1185">Reference proteome</keyword>
<dbReference type="PANTHER" id="PTHR31147:SF54">
    <property type="entry name" value="OS10G0105900 PROTEIN"/>
    <property type="match status" value="1"/>
</dbReference>
<dbReference type="Gramene" id="TraesKAR7A01G0058280.1">
    <property type="protein sequence ID" value="cds.TraesKAR7A01G0058280.1"/>
    <property type="gene ID" value="TraesKAR7A01G0058280"/>
</dbReference>
<protein>
    <submittedName>
        <fullName evidence="3">Uncharacterized protein</fullName>
    </submittedName>
</protein>
<dbReference type="Proteomes" id="UP000019116">
    <property type="component" value="Chromosome 7A"/>
</dbReference>
<organism evidence="3">
    <name type="scientific">Triticum aestivum</name>
    <name type="common">Wheat</name>
    <dbReference type="NCBI Taxonomy" id="4565"/>
    <lineage>
        <taxon>Eukaryota</taxon>
        <taxon>Viridiplantae</taxon>
        <taxon>Streptophyta</taxon>
        <taxon>Embryophyta</taxon>
        <taxon>Tracheophyta</taxon>
        <taxon>Spermatophyta</taxon>
        <taxon>Magnoliopsida</taxon>
        <taxon>Liliopsida</taxon>
        <taxon>Poales</taxon>
        <taxon>Poaceae</taxon>
        <taxon>BOP clade</taxon>
        <taxon>Pooideae</taxon>
        <taxon>Triticodae</taxon>
        <taxon>Triticeae</taxon>
        <taxon>Triticinae</taxon>
        <taxon>Triticum</taxon>
    </lineage>
</organism>
<dbReference type="AlphaFoldDB" id="A0A3B6RDR2"/>
<evidence type="ECO:0000256" key="1">
    <source>
        <dbReference type="ARBA" id="ARBA00009861"/>
    </source>
</evidence>
<dbReference type="PANTHER" id="PTHR31147">
    <property type="entry name" value="ACYL TRANSFERASE 4"/>
    <property type="match status" value="1"/>
</dbReference>
<dbReference type="GO" id="GO:0016747">
    <property type="term" value="F:acyltransferase activity, transferring groups other than amino-acyl groups"/>
    <property type="evidence" value="ECO:0000318"/>
    <property type="project" value="GO_Central"/>
</dbReference>
<dbReference type="InterPro" id="IPR050898">
    <property type="entry name" value="Plant_acyltransferase"/>
</dbReference>
<dbReference type="OMA" id="FAPLENM"/>
<evidence type="ECO:0000313" key="4">
    <source>
        <dbReference type="Proteomes" id="UP000019116"/>
    </source>
</evidence>
<feature type="region of interest" description="Disordered" evidence="2">
    <location>
        <begin position="1"/>
        <end position="20"/>
    </location>
</feature>
<name>A0A3B6RDR2_WHEAT</name>
<evidence type="ECO:0000313" key="3">
    <source>
        <dbReference type="EnsemblPlants" id="TraesCS7A02G124500.1"/>
    </source>
</evidence>
<dbReference type="STRING" id="4565.A0A3B6RDR2"/>
<comment type="similarity">
    <text evidence="1">Belongs to the plant acyltransferase family.</text>
</comment>
<dbReference type="SMR" id="A0A3B6RDR2"/>
<dbReference type="OrthoDB" id="783018at2759"/>
<dbReference type="Gene3D" id="3.30.559.10">
    <property type="entry name" value="Chloramphenicol acetyltransferase-like domain"/>
    <property type="match status" value="2"/>
</dbReference>